<gene>
    <name evidence="2" type="ORF">PIB30_078900</name>
</gene>
<proteinExistence type="predicted"/>
<keyword evidence="1" id="KW-0175">Coiled coil</keyword>
<evidence type="ECO:0000313" key="3">
    <source>
        <dbReference type="Proteomes" id="UP001341840"/>
    </source>
</evidence>
<reference evidence="2 3" key="1">
    <citation type="journal article" date="2023" name="Plants (Basel)">
        <title>Bridging the Gap: Combining Genomics and Transcriptomics Approaches to Understand Stylosanthes scabra, an Orphan Legume from the Brazilian Caatinga.</title>
        <authorList>
            <person name="Ferreira-Neto J.R.C."/>
            <person name="da Silva M.D."/>
            <person name="Binneck E."/>
            <person name="de Melo N.F."/>
            <person name="da Silva R.H."/>
            <person name="de Melo A.L.T.M."/>
            <person name="Pandolfi V."/>
            <person name="Bustamante F.O."/>
            <person name="Brasileiro-Vidal A.C."/>
            <person name="Benko-Iseppon A.M."/>
        </authorList>
    </citation>
    <scope>NUCLEOTIDE SEQUENCE [LARGE SCALE GENOMIC DNA]</scope>
    <source>
        <tissue evidence="2">Leaves</tissue>
    </source>
</reference>
<feature type="coiled-coil region" evidence="1">
    <location>
        <begin position="39"/>
        <end position="98"/>
    </location>
</feature>
<comment type="caution">
    <text evidence="2">The sequence shown here is derived from an EMBL/GenBank/DDBJ whole genome shotgun (WGS) entry which is preliminary data.</text>
</comment>
<dbReference type="Proteomes" id="UP001341840">
    <property type="component" value="Unassembled WGS sequence"/>
</dbReference>
<keyword evidence="3" id="KW-1185">Reference proteome</keyword>
<protein>
    <submittedName>
        <fullName evidence="2">Uncharacterized protein</fullName>
    </submittedName>
</protein>
<organism evidence="2 3">
    <name type="scientific">Stylosanthes scabra</name>
    <dbReference type="NCBI Taxonomy" id="79078"/>
    <lineage>
        <taxon>Eukaryota</taxon>
        <taxon>Viridiplantae</taxon>
        <taxon>Streptophyta</taxon>
        <taxon>Embryophyta</taxon>
        <taxon>Tracheophyta</taxon>
        <taxon>Spermatophyta</taxon>
        <taxon>Magnoliopsida</taxon>
        <taxon>eudicotyledons</taxon>
        <taxon>Gunneridae</taxon>
        <taxon>Pentapetalae</taxon>
        <taxon>rosids</taxon>
        <taxon>fabids</taxon>
        <taxon>Fabales</taxon>
        <taxon>Fabaceae</taxon>
        <taxon>Papilionoideae</taxon>
        <taxon>50 kb inversion clade</taxon>
        <taxon>dalbergioids sensu lato</taxon>
        <taxon>Dalbergieae</taxon>
        <taxon>Pterocarpus clade</taxon>
        <taxon>Stylosanthes</taxon>
    </lineage>
</organism>
<evidence type="ECO:0000313" key="2">
    <source>
        <dbReference type="EMBL" id="MED6163339.1"/>
    </source>
</evidence>
<name>A0ABU6UQF2_9FABA</name>
<evidence type="ECO:0000256" key="1">
    <source>
        <dbReference type="SAM" id="Coils"/>
    </source>
</evidence>
<accession>A0ABU6UQF2</accession>
<sequence length="108" mass="12504">MDSEIDFMDIDVDGTGIPLPQESLTGKLKSSNDQNAEEISSLRTKLNQKHQELENFKDEFHKILHCVSYRAANCKRQQRKAEIEAMELKKQLAHLKNVNKKKKMHKLA</sequence>
<dbReference type="EMBL" id="JASCZI010121932">
    <property type="protein sequence ID" value="MED6163339.1"/>
    <property type="molecule type" value="Genomic_DNA"/>
</dbReference>